<feature type="region of interest" description="Disordered" evidence="1">
    <location>
        <begin position="247"/>
        <end position="356"/>
    </location>
</feature>
<dbReference type="RefSeq" id="WP_120203651.1">
    <property type="nucleotide sequence ID" value="NZ_CP032514.1"/>
</dbReference>
<evidence type="ECO:0000313" key="4">
    <source>
        <dbReference type="Proteomes" id="UP000273001"/>
    </source>
</evidence>
<proteinExistence type="predicted"/>
<gene>
    <name evidence="3" type="ORF">D5R93_02505</name>
</gene>
<sequence length="480" mass="50052">MAMYELDGNHLLPVRLGRPTDAETRARGLAAIQRQVVDVLRRPLFPLGWSEVDHGQSLTALDATGQVVLVEVLSAVDAAGLMSAMSRLTAAAAAGRRELASRYAGGLAAFREDWNEFREAMPSQVESGPRLTLLAASLAPDVRSSMSVLMGSGVELYEVDTRVVDESRVVVVIEQVRMSDLSGGGPLLVARPQRPGLTGPGTRAAQAQQARPQPVTGSIEVVAPRQPADPGQGSAPPADYFRAEAVAEEQTAGTQTGTAGAADSTPVAGTAGVRDGAQGLQEEAEEPASRARGHRLRDTVAGTRTPGSSGWDGAAVGQHAAAPGASRHAGDGEEQAPVQPLTPPSVSTPPQDDTEAAHLAQAWPVSPPGRAAAQAEAEAVTRPTPEVAAQDAADLAAIARHLEGPTRIIWQGLRRGIYHEAVLSAGGIITLVDGRTFSDPTSAANAAQGVDDADGWRVWRLGVRGRQLGDLREDLRRSPS</sequence>
<dbReference type="InterPro" id="IPR040843">
    <property type="entry name" value="RAMA"/>
</dbReference>
<evidence type="ECO:0000259" key="2">
    <source>
        <dbReference type="Pfam" id="PF18755"/>
    </source>
</evidence>
<evidence type="ECO:0000313" key="3">
    <source>
        <dbReference type="EMBL" id="AYD89211.1"/>
    </source>
</evidence>
<feature type="compositionally biased region" description="Low complexity" evidence="1">
    <location>
        <begin position="313"/>
        <end position="325"/>
    </location>
</feature>
<evidence type="ECO:0000256" key="1">
    <source>
        <dbReference type="SAM" id="MobiDB-lite"/>
    </source>
</evidence>
<feature type="domain" description="RAMA" evidence="2">
    <location>
        <begin position="406"/>
        <end position="478"/>
    </location>
</feature>
<accession>A0ABM6Z1Y7</accession>
<feature type="region of interest" description="Disordered" evidence="1">
    <location>
        <begin position="184"/>
        <end position="216"/>
    </location>
</feature>
<feature type="compositionally biased region" description="Low complexity" evidence="1">
    <location>
        <begin position="203"/>
        <end position="214"/>
    </location>
</feature>
<keyword evidence="4" id="KW-1185">Reference proteome</keyword>
<feature type="compositionally biased region" description="Low complexity" evidence="1">
    <location>
        <begin position="248"/>
        <end position="262"/>
    </location>
</feature>
<name>A0ABM6Z1Y7_9ACTO</name>
<dbReference type="EMBL" id="CP032514">
    <property type="protein sequence ID" value="AYD89211.1"/>
    <property type="molecule type" value="Genomic_DNA"/>
</dbReference>
<protein>
    <recommendedName>
        <fullName evidence="2">RAMA domain-containing protein</fullName>
    </recommendedName>
</protein>
<dbReference type="Proteomes" id="UP000273001">
    <property type="component" value="Chromosome"/>
</dbReference>
<dbReference type="Pfam" id="PF18755">
    <property type="entry name" value="RAMA"/>
    <property type="match status" value="1"/>
</dbReference>
<reference evidence="3 4" key="1">
    <citation type="submission" date="2018-09" db="EMBL/GenBank/DDBJ databases">
        <authorList>
            <person name="Li J."/>
        </authorList>
    </citation>
    <scope>NUCLEOTIDE SEQUENCE [LARGE SCALE GENOMIC DNA]</scope>
    <source>
        <strain evidence="3 4">2129</strain>
    </source>
</reference>
<organism evidence="3 4">
    <name type="scientific">Actinomyces lilanjuaniae</name>
    <dbReference type="NCBI Taxonomy" id="2321394"/>
    <lineage>
        <taxon>Bacteria</taxon>
        <taxon>Bacillati</taxon>
        <taxon>Actinomycetota</taxon>
        <taxon>Actinomycetes</taxon>
        <taxon>Actinomycetales</taxon>
        <taxon>Actinomycetaceae</taxon>
        <taxon>Actinomyces</taxon>
    </lineage>
</organism>